<evidence type="ECO:0000313" key="1">
    <source>
        <dbReference type="EMBL" id="OOY25068.1"/>
    </source>
</evidence>
<protein>
    <recommendedName>
        <fullName evidence="3">Glycosyltransferase</fullName>
    </recommendedName>
</protein>
<organism evidence="1 2">
    <name type="scientific">Thioclava sediminum</name>
    <dbReference type="NCBI Taxonomy" id="1915319"/>
    <lineage>
        <taxon>Bacteria</taxon>
        <taxon>Pseudomonadati</taxon>
        <taxon>Pseudomonadota</taxon>
        <taxon>Alphaproteobacteria</taxon>
        <taxon>Rhodobacterales</taxon>
        <taxon>Paracoccaceae</taxon>
        <taxon>Thioclava</taxon>
    </lineage>
</organism>
<evidence type="ECO:0008006" key="3">
    <source>
        <dbReference type="Google" id="ProtNLM"/>
    </source>
</evidence>
<keyword evidence="2" id="KW-1185">Reference proteome</keyword>
<dbReference type="EMBL" id="MPZV01000001">
    <property type="protein sequence ID" value="OOY25068.1"/>
    <property type="molecule type" value="Genomic_DNA"/>
</dbReference>
<dbReference type="Gene3D" id="3.40.50.2000">
    <property type="entry name" value="Glycogen Phosphorylase B"/>
    <property type="match status" value="1"/>
</dbReference>
<sequence length="384" mass="40891">MSAPPQKPRAVLAHGIWGRGGAEAVAAWTLVALRERFDLTLVTRGGFDCEALNALAGTDLSPGDLRVLTLPARSRIGTLEAARFNRALAALGRDYDLRVSLSGVRRWNAPALHLLSARDWHPALAGQMGPRAKILRRVIDGPALRPRPDDTVIANSRWLAAASAPLCPGRVRVIAPPVALAAASGPIRDWAARREDVLVFGRIAPEKRIERVIAIVARARAQGFRGRLVIAGPDGPPDYIARIRALIAGQNWIERLPPQSGAAKAALLGSLRYGLNCCEVEAFGIATAEMAASGMIPLVPRGTGQDEIVSAPDCRFSGEAEAARCLLALSRDADLQSRLSAALQADVTRFAPARFTAALATAAMDHLSTDPMPQPEFSHDLSPA</sequence>
<dbReference type="SUPFAM" id="SSF53756">
    <property type="entry name" value="UDP-Glycosyltransferase/glycogen phosphorylase"/>
    <property type="match status" value="1"/>
</dbReference>
<accession>A0ABX3MZV8</accession>
<dbReference type="Proteomes" id="UP000190787">
    <property type="component" value="Unassembled WGS sequence"/>
</dbReference>
<proteinExistence type="predicted"/>
<dbReference type="RefSeq" id="WP_078603707.1">
    <property type="nucleotide sequence ID" value="NZ_MPZV01000001.1"/>
</dbReference>
<name>A0ABX3MZV8_9RHOB</name>
<reference evidence="1 2" key="1">
    <citation type="submission" date="2016-11" db="EMBL/GenBank/DDBJ databases">
        <title>A multilocus sequence analysis scheme for characterization of bacteria in the genus Thioclava.</title>
        <authorList>
            <person name="Liu Y."/>
            <person name="Shao Z."/>
        </authorList>
    </citation>
    <scope>NUCLEOTIDE SEQUENCE [LARGE SCALE GENOMIC DNA]</scope>
    <source>
        <strain evidence="1 2">TAW-CT134</strain>
    </source>
</reference>
<evidence type="ECO:0000313" key="2">
    <source>
        <dbReference type="Proteomes" id="UP000190787"/>
    </source>
</evidence>
<gene>
    <name evidence="1" type="ORF">BMI91_01125</name>
</gene>
<dbReference type="CDD" id="cd03801">
    <property type="entry name" value="GT4_PimA-like"/>
    <property type="match status" value="1"/>
</dbReference>
<comment type="caution">
    <text evidence="1">The sequence shown here is derived from an EMBL/GenBank/DDBJ whole genome shotgun (WGS) entry which is preliminary data.</text>
</comment>